<dbReference type="EMBL" id="FNXF01000004">
    <property type="protein sequence ID" value="SEH79852.1"/>
    <property type="molecule type" value="Genomic_DNA"/>
</dbReference>
<evidence type="ECO:0000256" key="1">
    <source>
        <dbReference type="ARBA" id="ARBA00004167"/>
    </source>
</evidence>
<keyword evidence="5" id="KW-0813">Transport</keyword>
<keyword evidence="2 5" id="KW-0812">Transmembrane</keyword>
<evidence type="ECO:0000256" key="5">
    <source>
        <dbReference type="RuleBase" id="RU362123"/>
    </source>
</evidence>
<dbReference type="InterPro" id="IPR003538">
    <property type="entry name" value="TonB"/>
</dbReference>
<dbReference type="PANTHER" id="PTHR34978:SF3">
    <property type="entry name" value="SLR0241 PROTEIN"/>
    <property type="match status" value="1"/>
</dbReference>
<dbReference type="OrthoDB" id="1628901at2"/>
<reference evidence="8" key="1">
    <citation type="submission" date="2016-10" db="EMBL/GenBank/DDBJ databases">
        <authorList>
            <person name="Varghese N."/>
            <person name="Submissions S."/>
        </authorList>
    </citation>
    <scope>NUCLEOTIDE SEQUENCE [LARGE SCALE GENOMIC DNA]</scope>
    <source>
        <strain evidence="8">DSM 17616</strain>
    </source>
</reference>
<sequence length="398" mass="44351">MTDYLLQMSVPLSLLLIALLLAQQYLLKPLGARTLYALWAAVPLLLLCASITSLLPQVVEAGAIKRYQVGIQQLTAAAGNINWLFWLWLAGVMLCSSFLLLSYISGRAQFNRAAPLSGTNTPAYCRQADSSSGPYITGLITPRIILPHDFFTRFDATQQRLILQHELTHWRRGDLHLNYLALVLVSLFWFNPLVWLAYRQYRNAQELACDALVTKNASKAERIAYGYALLSSTQQSSANWWPLTHHYGDFNTMKQRITQLQRQQGISKTVVLGAMALVIAATLLLQQPVMAGVSKTQQLAAVMRIEPRYPLQAAEQGISGYVQIKFDVDAQGKVINASVVKSSPEQVFDKEALRALTQWQYTATGKLHLAQMVQLDFELDTVQADIERVSVTPAAKKG</sequence>
<dbReference type="InterPro" id="IPR037682">
    <property type="entry name" value="TonB_C"/>
</dbReference>
<accession>A0A1H6L0P9</accession>
<evidence type="ECO:0000256" key="2">
    <source>
        <dbReference type="ARBA" id="ARBA00022692"/>
    </source>
</evidence>
<dbReference type="PANTHER" id="PTHR34978">
    <property type="entry name" value="POSSIBLE SENSOR-TRANSDUCER PROTEIN BLAR"/>
    <property type="match status" value="1"/>
</dbReference>
<feature type="transmembrane region" description="Helical" evidence="5">
    <location>
        <begin position="6"/>
        <end position="27"/>
    </location>
</feature>
<gene>
    <name evidence="7" type="ORF">SAMN05660691_01509</name>
</gene>
<dbReference type="GO" id="GO:0015031">
    <property type="term" value="P:protein transport"/>
    <property type="evidence" value="ECO:0007669"/>
    <property type="project" value="UniProtKB-UniRule"/>
</dbReference>
<dbReference type="Pfam" id="PF05569">
    <property type="entry name" value="Peptidase_M56"/>
    <property type="match status" value="1"/>
</dbReference>
<dbReference type="Pfam" id="PF03544">
    <property type="entry name" value="TonB_C"/>
    <property type="match status" value="1"/>
</dbReference>
<dbReference type="CDD" id="cd07341">
    <property type="entry name" value="M56_BlaR1_MecR1_like"/>
    <property type="match status" value="1"/>
</dbReference>
<dbReference type="SUPFAM" id="SSF74653">
    <property type="entry name" value="TolA/TonB C-terminal domain"/>
    <property type="match status" value="1"/>
</dbReference>
<dbReference type="GO" id="GO:0005886">
    <property type="term" value="C:plasma membrane"/>
    <property type="evidence" value="ECO:0007669"/>
    <property type="project" value="UniProtKB-SubCell"/>
</dbReference>
<comment type="caution">
    <text evidence="5">Lacks conserved residue(s) required for the propagation of feature annotation.</text>
</comment>
<feature type="transmembrane region" description="Helical" evidence="5">
    <location>
        <begin position="177"/>
        <end position="198"/>
    </location>
</feature>
<dbReference type="Gene3D" id="3.30.2420.10">
    <property type="entry name" value="TonB"/>
    <property type="match status" value="1"/>
</dbReference>
<comment type="subcellular location">
    <subcellularLocation>
        <location evidence="5">Cell inner membrane</location>
        <topology evidence="5">Single-pass membrane protein</topology>
        <orientation evidence="5">Periplasmic side</orientation>
    </subcellularLocation>
    <subcellularLocation>
        <location evidence="1">Membrane</location>
        <topology evidence="1">Single-pass membrane protein</topology>
    </subcellularLocation>
</comment>
<evidence type="ECO:0000259" key="6">
    <source>
        <dbReference type="PROSITE" id="PS52015"/>
    </source>
</evidence>
<dbReference type="GO" id="GO:0030288">
    <property type="term" value="C:outer membrane-bounded periplasmic space"/>
    <property type="evidence" value="ECO:0007669"/>
    <property type="project" value="InterPro"/>
</dbReference>
<dbReference type="RefSeq" id="WP_092791893.1">
    <property type="nucleotide sequence ID" value="NZ_FNXF01000004.1"/>
</dbReference>
<dbReference type="InterPro" id="IPR052173">
    <property type="entry name" value="Beta-lactam_resp_regulator"/>
</dbReference>
<keyword evidence="4 5" id="KW-0472">Membrane</keyword>
<dbReference type="PROSITE" id="PS52015">
    <property type="entry name" value="TONB_CTD"/>
    <property type="match status" value="1"/>
</dbReference>
<keyword evidence="5" id="KW-1003">Cell membrane</keyword>
<dbReference type="InterPro" id="IPR006260">
    <property type="entry name" value="TonB/TolA_C"/>
</dbReference>
<keyword evidence="3 5" id="KW-1133">Transmembrane helix</keyword>
<comment type="similarity">
    <text evidence="5">Belongs to the TonB family.</text>
</comment>
<name>A0A1H6L0P9_9GAMM</name>
<keyword evidence="5" id="KW-0735">Signal-anchor</keyword>
<dbReference type="AlphaFoldDB" id="A0A1H6L0P9"/>
<evidence type="ECO:0000256" key="3">
    <source>
        <dbReference type="ARBA" id="ARBA00022989"/>
    </source>
</evidence>
<evidence type="ECO:0000313" key="7">
    <source>
        <dbReference type="EMBL" id="SEH79852.1"/>
    </source>
</evidence>
<feature type="transmembrane region" description="Helical" evidence="5">
    <location>
        <begin position="266"/>
        <end position="285"/>
    </location>
</feature>
<evidence type="ECO:0000256" key="4">
    <source>
        <dbReference type="ARBA" id="ARBA00023136"/>
    </source>
</evidence>
<dbReference type="NCBIfam" id="TIGR01352">
    <property type="entry name" value="tonB_Cterm"/>
    <property type="match status" value="1"/>
</dbReference>
<dbReference type="GO" id="GO:0031992">
    <property type="term" value="F:energy transducer activity"/>
    <property type="evidence" value="ECO:0007669"/>
    <property type="project" value="InterPro"/>
</dbReference>
<protein>
    <recommendedName>
        <fullName evidence="5">Protein TonB</fullName>
    </recommendedName>
</protein>
<organism evidence="7 8">
    <name type="scientific">Rheinheimera pacifica</name>
    <dbReference type="NCBI Taxonomy" id="173990"/>
    <lineage>
        <taxon>Bacteria</taxon>
        <taxon>Pseudomonadati</taxon>
        <taxon>Pseudomonadota</taxon>
        <taxon>Gammaproteobacteria</taxon>
        <taxon>Chromatiales</taxon>
        <taxon>Chromatiaceae</taxon>
        <taxon>Rheinheimera</taxon>
    </lineage>
</organism>
<dbReference type="GO" id="GO:0015891">
    <property type="term" value="P:siderophore transport"/>
    <property type="evidence" value="ECO:0007669"/>
    <property type="project" value="InterPro"/>
</dbReference>
<keyword evidence="5" id="KW-0997">Cell inner membrane</keyword>
<evidence type="ECO:0000313" key="8">
    <source>
        <dbReference type="Proteomes" id="UP000199371"/>
    </source>
</evidence>
<feature type="transmembrane region" description="Helical" evidence="5">
    <location>
        <begin position="83"/>
        <end position="104"/>
    </location>
</feature>
<dbReference type="STRING" id="173990.SAMN05660691_01509"/>
<keyword evidence="5" id="KW-0653">Protein transport</keyword>
<dbReference type="Proteomes" id="UP000199371">
    <property type="component" value="Unassembled WGS sequence"/>
</dbReference>
<feature type="transmembrane region" description="Helical" evidence="5">
    <location>
        <begin position="34"/>
        <end position="55"/>
    </location>
</feature>
<dbReference type="GO" id="GO:0055085">
    <property type="term" value="P:transmembrane transport"/>
    <property type="evidence" value="ECO:0007669"/>
    <property type="project" value="InterPro"/>
</dbReference>
<comment type="function">
    <text evidence="5">Interacts with outer membrane receptor proteins that carry out high-affinity binding and energy dependent uptake into the periplasmic space of specific substrates. It could act to transduce energy from the cytoplasmic membrane to specific energy-requiring processes in the outer membrane, resulting in the release into the periplasm of ligands bound by these outer membrane proteins.</text>
</comment>
<dbReference type="InterPro" id="IPR008756">
    <property type="entry name" value="Peptidase_M56"/>
</dbReference>
<feature type="domain" description="TonB C-terminal" evidence="6">
    <location>
        <begin position="294"/>
        <end position="390"/>
    </location>
</feature>
<dbReference type="PRINTS" id="PR01374">
    <property type="entry name" value="TONBPROTEIN"/>
</dbReference>
<proteinExistence type="inferred from homology"/>
<keyword evidence="8" id="KW-1185">Reference proteome</keyword>